<sequence>MDGIVMSLVTARTQHLLINVYQHDVDDFYTGYVQAVADDGVVLRTFSDAGLADGFAFVALRAIDSIEVAGADLDNMAYRIATADELRFRATPAAPLAMPLHDDNPLLYQVAENMRRTGQAVLCVTIDAENYLEGQIVAVHEDNLELSVFNKFNYTDRRRIQVDYSSLQVLEYEGYDLMLETALLAQRATLTHTPTHRYPNNNNADKILQAAQQTNQLVAVLARQNFENFYVGRVITVNQQWAVIRLIDMAGQFGGYTLLRVSAVHSVIIASDYLTTMDFYERWGQAHSFIQVPVLNQEREFDADSDLLGDLLSEGEIFGRVYRVRGTQDNGVEPIMGTPSAVDQDSFTIIPTGANAEAGQTFRNSEVQALSFGNVYTFLQERWLSDKE</sequence>
<name>A0A0R1ZK61_9LACO</name>
<dbReference type="PATRIC" id="fig|1291052.5.peg.1402"/>
<proteinExistence type="predicted"/>
<dbReference type="Proteomes" id="UP000051679">
    <property type="component" value="Unassembled WGS sequence"/>
</dbReference>
<protein>
    <submittedName>
        <fullName evidence="1">Uncharacterized protein</fullName>
    </submittedName>
</protein>
<reference evidence="1 2" key="1">
    <citation type="journal article" date="2015" name="Genome Announc.">
        <title>Expanding the biotechnology potential of lactobacilli through comparative genomics of 213 strains and associated genera.</title>
        <authorList>
            <person name="Sun Z."/>
            <person name="Harris H.M."/>
            <person name="McCann A."/>
            <person name="Guo C."/>
            <person name="Argimon S."/>
            <person name="Zhang W."/>
            <person name="Yang X."/>
            <person name="Jeffery I.B."/>
            <person name="Cooney J.C."/>
            <person name="Kagawa T.F."/>
            <person name="Liu W."/>
            <person name="Song Y."/>
            <person name="Salvetti E."/>
            <person name="Wrobel A."/>
            <person name="Rasinkangas P."/>
            <person name="Parkhill J."/>
            <person name="Rea M.C."/>
            <person name="O'Sullivan O."/>
            <person name="Ritari J."/>
            <person name="Douillard F.P."/>
            <person name="Paul Ross R."/>
            <person name="Yang R."/>
            <person name="Briner A.E."/>
            <person name="Felis G.E."/>
            <person name="de Vos W.M."/>
            <person name="Barrangou R."/>
            <person name="Klaenhammer T.R."/>
            <person name="Caufield P.W."/>
            <person name="Cui Y."/>
            <person name="Zhang H."/>
            <person name="O'Toole P.W."/>
        </authorList>
    </citation>
    <scope>NUCLEOTIDE SEQUENCE [LARGE SCALE GENOMIC DNA]</scope>
    <source>
        <strain evidence="1 2">DSM 20505</strain>
    </source>
</reference>
<accession>A0A0R1ZK61</accession>
<organism evidence="1 2">
    <name type="scientific">Lacticaseibacillus sharpeae JCM 1186 = DSM 20505</name>
    <dbReference type="NCBI Taxonomy" id="1291052"/>
    <lineage>
        <taxon>Bacteria</taxon>
        <taxon>Bacillati</taxon>
        <taxon>Bacillota</taxon>
        <taxon>Bacilli</taxon>
        <taxon>Lactobacillales</taxon>
        <taxon>Lactobacillaceae</taxon>
        <taxon>Lacticaseibacillus</taxon>
    </lineage>
</organism>
<dbReference type="STRING" id="1291052.FC18_GL001383"/>
<comment type="caution">
    <text evidence="1">The sequence shown here is derived from an EMBL/GenBank/DDBJ whole genome shotgun (WGS) entry which is preliminary data.</text>
</comment>
<dbReference type="OrthoDB" id="2313946at2"/>
<keyword evidence="2" id="KW-1185">Reference proteome</keyword>
<evidence type="ECO:0000313" key="1">
    <source>
        <dbReference type="EMBL" id="KRM55351.1"/>
    </source>
</evidence>
<gene>
    <name evidence="1" type="ORF">FC18_GL001383</name>
</gene>
<dbReference type="AlphaFoldDB" id="A0A0R1ZK61"/>
<dbReference type="EMBL" id="AYYO01000023">
    <property type="protein sequence ID" value="KRM55351.1"/>
    <property type="molecule type" value="Genomic_DNA"/>
</dbReference>
<evidence type="ECO:0000313" key="2">
    <source>
        <dbReference type="Proteomes" id="UP000051679"/>
    </source>
</evidence>
<dbReference type="RefSeq" id="WP_054679208.1">
    <property type="nucleotide sequence ID" value="NZ_AYYO01000023.1"/>
</dbReference>